<dbReference type="InterPro" id="IPR006530">
    <property type="entry name" value="YD"/>
</dbReference>
<keyword evidence="1" id="KW-1133">Transmembrane helix</keyword>
<proteinExistence type="predicted"/>
<dbReference type="InterPro" id="IPR002909">
    <property type="entry name" value="IPT_dom"/>
</dbReference>
<protein>
    <submittedName>
        <fullName evidence="3">Pre-peptidase C-terminal domain-containing protein</fullName>
    </submittedName>
</protein>
<reference evidence="3 4" key="1">
    <citation type="journal article" date="2012" name="J. Bacteriol.">
        <title>De Novo Genome Project of Cupriavidus basilensis OR16.</title>
        <authorList>
            <person name="Cserhati M."/>
            <person name="Kriszt B."/>
            <person name="Szoboszlay S."/>
            <person name="Toth A."/>
            <person name="Szabo I."/>
            <person name="Tancsics A."/>
            <person name="Nagy I."/>
            <person name="Horvath B."/>
            <person name="Nagy I."/>
            <person name="Kukolya J."/>
        </authorList>
    </citation>
    <scope>NUCLEOTIDE SEQUENCE [LARGE SCALE GENOMIC DNA]</scope>
    <source>
        <strain evidence="3 4">OR16</strain>
    </source>
</reference>
<keyword evidence="1" id="KW-0812">Transmembrane</keyword>
<dbReference type="InterPro" id="IPR014756">
    <property type="entry name" value="Ig_E-set"/>
</dbReference>
<name>H1S022_9BURK</name>
<evidence type="ECO:0000259" key="2">
    <source>
        <dbReference type="Pfam" id="PF01833"/>
    </source>
</evidence>
<organism evidence="3 4">
    <name type="scientific">Cupriavidus basilensis OR16</name>
    <dbReference type="NCBI Taxonomy" id="1127483"/>
    <lineage>
        <taxon>Bacteria</taxon>
        <taxon>Pseudomonadati</taxon>
        <taxon>Pseudomonadota</taxon>
        <taxon>Betaproteobacteria</taxon>
        <taxon>Burkholderiales</taxon>
        <taxon>Burkholderiaceae</taxon>
        <taxon>Cupriavidus</taxon>
    </lineage>
</organism>
<dbReference type="PATRIC" id="fig|1127483.3.peg.924"/>
<dbReference type="NCBIfam" id="TIGR01643">
    <property type="entry name" value="YD_repeat_2x"/>
    <property type="match status" value="1"/>
</dbReference>
<evidence type="ECO:0000256" key="1">
    <source>
        <dbReference type="SAM" id="Phobius"/>
    </source>
</evidence>
<feature type="domain" description="IPT/TIG" evidence="2">
    <location>
        <begin position="164"/>
        <end position="225"/>
    </location>
</feature>
<dbReference type="CDD" id="cd00603">
    <property type="entry name" value="IPT_PCSR"/>
    <property type="match status" value="1"/>
</dbReference>
<feature type="transmembrane region" description="Helical" evidence="1">
    <location>
        <begin position="12"/>
        <end position="37"/>
    </location>
</feature>
<dbReference type="Proteomes" id="UP000005808">
    <property type="component" value="Unassembled WGS sequence"/>
</dbReference>
<dbReference type="InterPro" id="IPR031325">
    <property type="entry name" value="RHS_repeat"/>
</dbReference>
<keyword evidence="1" id="KW-0472">Membrane</keyword>
<dbReference type="Gene3D" id="2.60.40.10">
    <property type="entry name" value="Immunoglobulins"/>
    <property type="match status" value="2"/>
</dbReference>
<gene>
    <name evidence="3" type="ORF">OR16_04652</name>
</gene>
<evidence type="ECO:0000313" key="3">
    <source>
        <dbReference type="EMBL" id="EHP44238.1"/>
    </source>
</evidence>
<dbReference type="Pfam" id="PF01833">
    <property type="entry name" value="TIG"/>
    <property type="match status" value="2"/>
</dbReference>
<accession>H1S022</accession>
<comment type="caution">
    <text evidence="3">The sequence shown here is derived from an EMBL/GenBank/DDBJ whole genome shotgun (WGS) entry which is preliminary data.</text>
</comment>
<dbReference type="Gene3D" id="2.60.120.380">
    <property type="match status" value="1"/>
</dbReference>
<dbReference type="EMBL" id="AHJE01000012">
    <property type="protein sequence ID" value="EHP44238.1"/>
    <property type="molecule type" value="Genomic_DNA"/>
</dbReference>
<feature type="domain" description="IPT/TIG" evidence="2">
    <location>
        <begin position="81"/>
        <end position="157"/>
    </location>
</feature>
<dbReference type="AlphaFoldDB" id="H1S022"/>
<dbReference type="SUPFAM" id="SSF81296">
    <property type="entry name" value="E set domains"/>
    <property type="match status" value="2"/>
</dbReference>
<dbReference type="InterPro" id="IPR013783">
    <property type="entry name" value="Ig-like_fold"/>
</dbReference>
<evidence type="ECO:0000313" key="4">
    <source>
        <dbReference type="Proteomes" id="UP000005808"/>
    </source>
</evidence>
<dbReference type="Pfam" id="PF05593">
    <property type="entry name" value="RHS_repeat"/>
    <property type="match status" value="1"/>
</dbReference>
<sequence>MVEMTRLLFRSLCDTFLAFAMMVLGVFAGGSLVWGAAYNFAYDEVGRLTGVVDEAGNTAIYAYDAAGNITAIGRGSAAVSVMSFSPRSGPTGTTVTISGAGFSATASQNTVQFNGVAAAISSASTNQLVIQVPAAATTGPISVTSPSGSAVSSNAFTVAQGGAPVISGFTPTIGTPGTAVTINGSNFQTTLNQNNLTFNTRLALVSAATASALTTAVAASATSGRLALTTPFGQAISSQDFFVPPSPRTATDVELTGRMTIGSSQTVSITTAGKVGLILFDGVAGQRVSLQVTGSNFGMCAGGGVQIIKPDGSSSTSAALCNGNFLDPVTMPVTFSGTAGQRVSLQTSQNTVGCHTLAILKPDGSQLFSSGFCGTAYVDTQVLPLTGTYAITLDPWDVATGSLTFTLYDVPADATATITIGGSSVTLTTAVPGQNGNLTFSGTAGQHMSLSTSGNTIGCYTLAILKPDSATLTSTGTCGTPTVDQPSLPTTGTYTIALDPWGNSIGSLTFTLSP</sequence>